<sequence>MRTIRFVIATVAIAVLASCAANPSTTPGAGATVELMADYPPFDAGSLTQSADLIIEGTALSSEPTVLTPRYEGDTAQENPILGLSEEEQKRVIADDEGVPATAVTFRVDTVHKGAVGVGQEIVILQTGGVVDGVTYKVREEDPLKTQESYLIFAGKSHDGAFYILGGSAGTYISTGDDTFSAVNPDTAPFSEIDSAEVANLAD</sequence>
<evidence type="ECO:0000313" key="3">
    <source>
        <dbReference type="Proteomes" id="UP000272503"/>
    </source>
</evidence>
<feature type="signal peptide" evidence="1">
    <location>
        <begin position="1"/>
        <end position="20"/>
    </location>
</feature>
<dbReference type="AlphaFoldDB" id="A0A3L7A094"/>
<accession>A0A3L7A094</accession>
<comment type="caution">
    <text evidence="2">The sequence shown here is derived from an EMBL/GenBank/DDBJ whole genome shotgun (WGS) entry which is preliminary data.</text>
</comment>
<evidence type="ECO:0000256" key="1">
    <source>
        <dbReference type="SAM" id="SignalP"/>
    </source>
</evidence>
<dbReference type="PROSITE" id="PS51257">
    <property type="entry name" value="PROKAR_LIPOPROTEIN"/>
    <property type="match status" value="1"/>
</dbReference>
<dbReference type="Proteomes" id="UP000272503">
    <property type="component" value="Unassembled WGS sequence"/>
</dbReference>
<protein>
    <submittedName>
        <fullName evidence="2">Uncharacterized protein</fullName>
    </submittedName>
</protein>
<organism evidence="2 3">
    <name type="scientific">Mycetocola tolaasinivorans</name>
    <dbReference type="NCBI Taxonomy" id="76635"/>
    <lineage>
        <taxon>Bacteria</taxon>
        <taxon>Bacillati</taxon>
        <taxon>Actinomycetota</taxon>
        <taxon>Actinomycetes</taxon>
        <taxon>Micrococcales</taxon>
        <taxon>Microbacteriaceae</taxon>
        <taxon>Mycetocola</taxon>
    </lineage>
</organism>
<name>A0A3L7A094_9MICO</name>
<reference evidence="2 3" key="1">
    <citation type="submission" date="2018-10" db="EMBL/GenBank/DDBJ databases">
        <authorList>
            <person name="Li J."/>
        </authorList>
    </citation>
    <scope>NUCLEOTIDE SEQUENCE [LARGE SCALE GENOMIC DNA]</scope>
    <source>
        <strain evidence="2 3">IF 016277</strain>
    </source>
</reference>
<keyword evidence="3" id="KW-1185">Reference proteome</keyword>
<feature type="chain" id="PRO_5039144414" evidence="1">
    <location>
        <begin position="21"/>
        <end position="203"/>
    </location>
</feature>
<gene>
    <name evidence="2" type="ORF">D9V32_14430</name>
</gene>
<keyword evidence="1" id="KW-0732">Signal</keyword>
<evidence type="ECO:0000313" key="2">
    <source>
        <dbReference type="EMBL" id="RLP73716.1"/>
    </source>
</evidence>
<proteinExistence type="predicted"/>
<dbReference type="EMBL" id="RCUX01000013">
    <property type="protein sequence ID" value="RLP73716.1"/>
    <property type="molecule type" value="Genomic_DNA"/>
</dbReference>